<proteinExistence type="inferred from homology"/>
<dbReference type="PROSITE" id="PS51257">
    <property type="entry name" value="PROKAR_LIPOPROTEIN"/>
    <property type="match status" value="1"/>
</dbReference>
<evidence type="ECO:0000256" key="1">
    <source>
        <dbReference type="ARBA" id="ARBA00022729"/>
    </source>
</evidence>
<name>A0A848L151_9ACTN</name>
<gene>
    <name evidence="6" type="ORF">HH308_23525</name>
</gene>
<protein>
    <submittedName>
        <fullName evidence="6">ABC transporter substrate-binding protein</fullName>
    </submittedName>
</protein>
<reference evidence="6 7" key="1">
    <citation type="submission" date="2020-04" db="EMBL/GenBank/DDBJ databases">
        <title>Gordonia sp. nov. TBRC 11910.</title>
        <authorList>
            <person name="Suriyachadkun C."/>
        </authorList>
    </citation>
    <scope>NUCLEOTIDE SEQUENCE [LARGE SCALE GENOMIC DNA]</scope>
    <source>
        <strain evidence="6 7">TBRC 11910</strain>
    </source>
</reference>
<feature type="compositionally biased region" description="Low complexity" evidence="3">
    <location>
        <begin position="34"/>
        <end position="51"/>
    </location>
</feature>
<dbReference type="EMBL" id="JABBNB010000032">
    <property type="protein sequence ID" value="NMO04192.1"/>
    <property type="molecule type" value="Genomic_DNA"/>
</dbReference>
<accession>A0A848L151</accession>
<evidence type="ECO:0000256" key="3">
    <source>
        <dbReference type="SAM" id="MobiDB-lite"/>
    </source>
</evidence>
<feature type="signal peptide" evidence="4">
    <location>
        <begin position="1"/>
        <end position="21"/>
    </location>
</feature>
<evidence type="ECO:0000256" key="2">
    <source>
        <dbReference type="ARBA" id="ARBA00093774"/>
    </source>
</evidence>
<evidence type="ECO:0000313" key="6">
    <source>
        <dbReference type="EMBL" id="NMO04192.1"/>
    </source>
</evidence>
<evidence type="ECO:0000259" key="5">
    <source>
        <dbReference type="Pfam" id="PF26580"/>
    </source>
</evidence>
<feature type="chain" id="PRO_5039355922" evidence="4">
    <location>
        <begin position="22"/>
        <end position="189"/>
    </location>
</feature>
<feature type="domain" description="Low molecular weight antigen MTB12-like C-terminal" evidence="5">
    <location>
        <begin position="63"/>
        <end position="172"/>
    </location>
</feature>
<dbReference type="Pfam" id="PF26580">
    <property type="entry name" value="Mtb12_C"/>
    <property type="match status" value="1"/>
</dbReference>
<dbReference type="AlphaFoldDB" id="A0A848L151"/>
<organism evidence="6 7">
    <name type="scientific">Gordonia asplenii</name>
    <dbReference type="NCBI Taxonomy" id="2725283"/>
    <lineage>
        <taxon>Bacteria</taxon>
        <taxon>Bacillati</taxon>
        <taxon>Actinomycetota</taxon>
        <taxon>Actinomycetes</taxon>
        <taxon>Mycobacteriales</taxon>
        <taxon>Gordoniaceae</taxon>
        <taxon>Gordonia</taxon>
    </lineage>
</organism>
<feature type="region of interest" description="Disordered" evidence="3">
    <location>
        <begin position="23"/>
        <end position="61"/>
    </location>
</feature>
<keyword evidence="7" id="KW-1185">Reference proteome</keyword>
<sequence>MRFAKFVAAAAVLGAVTAVSACGSSDSNDAPLPSTTASSATTTSSTAAASTDGITGINDPNKRPTVAVLNTMLETALNPKVPASERQQLVQGSEKDPQAFAKLDKAVAENKGVTYKIIPPVIPAGPKKATVKVRVKLPDNPVTNVEAGIVFDGGRWKLSNGTVCALMSSGNVKSAMCPSTASTSAKPTS</sequence>
<comment type="caution">
    <text evidence="6">The sequence shown here is derived from an EMBL/GenBank/DDBJ whole genome shotgun (WGS) entry which is preliminary data.</text>
</comment>
<evidence type="ECO:0000313" key="7">
    <source>
        <dbReference type="Proteomes" id="UP000550729"/>
    </source>
</evidence>
<comment type="similarity">
    <text evidence="2">Belongs to the MTB12 family.</text>
</comment>
<evidence type="ECO:0000256" key="4">
    <source>
        <dbReference type="SAM" id="SignalP"/>
    </source>
</evidence>
<keyword evidence="1 4" id="KW-0732">Signal</keyword>
<dbReference type="RefSeq" id="WP_170196699.1">
    <property type="nucleotide sequence ID" value="NZ_JABBNB010000032.1"/>
</dbReference>
<dbReference type="Proteomes" id="UP000550729">
    <property type="component" value="Unassembled WGS sequence"/>
</dbReference>
<dbReference type="InterPro" id="IPR058644">
    <property type="entry name" value="Mtb12-like_C"/>
</dbReference>